<sequence length="573" mass="64514">MSVLDALLRQPLPLPTLFQALAAIVALAVLAFLYRWVWVPYSLPYKNFQGPPSESWLFGVFPAVMKADPGKAHGEWMKEYGYTMWYKGFLGSPRIWTADPNVIQYILQHAYDYPKDDGTRSFLAQILGPGVLVAEGADHKRQRKIMNPSFAPNNIRDNHIPIFESKAYELRDTLRRIVADAENSNGSSDSVDVAYWLGKCTMDVIGLAGFDYDFNSLAVPDNELANAFHEMFSADRQFTLMSILAFVFPPFRYIPTRQMRTQWKALAIQERIGNALIQKKKEAVLSGSVEKEGKDLLSIIVRANMDPDLKPTQRITDTEVLGQITTFFLAGQETSSNALTWCLWQLAQHQDIQDKLREEVAAVGDDYPGMDTLNSLTYLDATVHEILRLMAPVPSTRRDSRVDATIPLANPVIGRDGKMIHEVTIPKNTAVLMSILNLNTTEDIWGTDAGEFRPERWLSKEQTAGASAIPGVWGNMMTFLGKLRFQWPASLHVSVNFTSYDDTSLQLGTVISGFRFAIMEIKTILFVLIRNFVFDLPTPRVQIEKKTSLVTRPFVKGEREKGPQMPLAIRVVS</sequence>
<keyword evidence="2" id="KW-1185">Reference proteome</keyword>
<protein>
    <submittedName>
        <fullName evidence="1">Uncharacterized protein</fullName>
    </submittedName>
</protein>
<name>A0ACC2XV76_9TREE</name>
<organism evidence="1 2">
    <name type="scientific">Naganishia onofrii</name>
    <dbReference type="NCBI Taxonomy" id="1851511"/>
    <lineage>
        <taxon>Eukaryota</taxon>
        <taxon>Fungi</taxon>
        <taxon>Dikarya</taxon>
        <taxon>Basidiomycota</taxon>
        <taxon>Agaricomycotina</taxon>
        <taxon>Tremellomycetes</taxon>
        <taxon>Filobasidiales</taxon>
        <taxon>Filobasidiaceae</taxon>
        <taxon>Naganishia</taxon>
    </lineage>
</organism>
<gene>
    <name evidence="1" type="ORF">QFC24_000066</name>
</gene>
<proteinExistence type="predicted"/>
<evidence type="ECO:0000313" key="1">
    <source>
        <dbReference type="EMBL" id="KAJ9127783.1"/>
    </source>
</evidence>
<evidence type="ECO:0000313" key="2">
    <source>
        <dbReference type="Proteomes" id="UP001234202"/>
    </source>
</evidence>
<dbReference type="Proteomes" id="UP001234202">
    <property type="component" value="Unassembled WGS sequence"/>
</dbReference>
<reference evidence="1" key="1">
    <citation type="submission" date="2023-04" db="EMBL/GenBank/DDBJ databases">
        <title>Draft Genome sequencing of Naganishia species isolated from polar environments using Oxford Nanopore Technology.</title>
        <authorList>
            <person name="Leo P."/>
            <person name="Venkateswaran K."/>
        </authorList>
    </citation>
    <scope>NUCLEOTIDE SEQUENCE</scope>
    <source>
        <strain evidence="1">DBVPG 5303</strain>
    </source>
</reference>
<comment type="caution">
    <text evidence="1">The sequence shown here is derived from an EMBL/GenBank/DDBJ whole genome shotgun (WGS) entry which is preliminary data.</text>
</comment>
<accession>A0ACC2XV76</accession>
<dbReference type="EMBL" id="JASBWV010000001">
    <property type="protein sequence ID" value="KAJ9127783.1"/>
    <property type="molecule type" value="Genomic_DNA"/>
</dbReference>